<keyword evidence="1" id="KW-0472">Membrane</keyword>
<evidence type="ECO:0008006" key="3">
    <source>
        <dbReference type="Google" id="ProtNLM"/>
    </source>
</evidence>
<name>A0ABY4MZF1_9MICO</name>
<gene>
    <name evidence="2" type="ORF">M3M28_05100</name>
</gene>
<keyword evidence="1" id="KW-1133">Transmembrane helix</keyword>
<keyword evidence="1" id="KW-0812">Transmembrane</keyword>
<protein>
    <recommendedName>
        <fullName evidence="3">Integral membrane protein</fullName>
    </recommendedName>
</protein>
<feature type="transmembrane region" description="Helical" evidence="1">
    <location>
        <begin position="31"/>
        <end position="51"/>
    </location>
</feature>
<evidence type="ECO:0000256" key="1">
    <source>
        <dbReference type="SAM" id="Phobius"/>
    </source>
</evidence>
<proteinExistence type="predicted"/>
<dbReference type="EMBL" id="CP097160">
    <property type="protein sequence ID" value="UQN15831.1"/>
    <property type="molecule type" value="Genomic_DNA"/>
</dbReference>
<evidence type="ECO:0000313" key="2">
    <source>
        <dbReference type="EMBL" id="UQN15831.1"/>
    </source>
</evidence>
<feature type="transmembrane region" description="Helical" evidence="1">
    <location>
        <begin position="63"/>
        <end position="83"/>
    </location>
</feature>
<sequence>MEVFFAGIFGIVIGLISYSFAKPKDAVGSALLPALGGITALLWWVVATWGARLLGLTWLHYDAFWIWALLVILTAAVTVPVALSLPRQRAAADADLLDRLSHRSRVRA</sequence>
<reference evidence="2" key="1">
    <citation type="submission" date="2022-05" db="EMBL/GenBank/DDBJ databases">
        <title>Complete genome sequence of toluene-degrading Gulosibacter sediminis strain ACHW.36C.</title>
        <authorList>
            <person name="Wai A.C."/>
            <person name="Lai G.K."/>
            <person name="Griffin S.D."/>
            <person name="Leung F.C."/>
        </authorList>
    </citation>
    <scope>NUCLEOTIDE SEQUENCE [LARGE SCALE GENOMIC DNA]</scope>
    <source>
        <strain evidence="2">ACHW.36C</strain>
    </source>
</reference>
<organism evidence="2">
    <name type="scientific">Gulosibacter sediminis</name>
    <dbReference type="NCBI Taxonomy" id="1729695"/>
    <lineage>
        <taxon>Bacteria</taxon>
        <taxon>Bacillati</taxon>
        <taxon>Actinomycetota</taxon>
        <taxon>Actinomycetes</taxon>
        <taxon>Micrococcales</taxon>
        <taxon>Microbacteriaceae</taxon>
        <taxon>Gulosibacter</taxon>
    </lineage>
</organism>
<accession>A0ABY4MZF1</accession>